<dbReference type="EMBL" id="JAUEPP010000006">
    <property type="protein sequence ID" value="KAK3340119.1"/>
    <property type="molecule type" value="Genomic_DNA"/>
</dbReference>
<evidence type="ECO:0008006" key="4">
    <source>
        <dbReference type="Google" id="ProtNLM"/>
    </source>
</evidence>
<keyword evidence="3" id="KW-1185">Reference proteome</keyword>
<reference evidence="2" key="1">
    <citation type="journal article" date="2023" name="Mol. Phylogenet. Evol.">
        <title>Genome-scale phylogeny and comparative genomics of the fungal order Sordariales.</title>
        <authorList>
            <person name="Hensen N."/>
            <person name="Bonometti L."/>
            <person name="Westerberg I."/>
            <person name="Brannstrom I.O."/>
            <person name="Guillou S."/>
            <person name="Cros-Aarteil S."/>
            <person name="Calhoun S."/>
            <person name="Haridas S."/>
            <person name="Kuo A."/>
            <person name="Mondo S."/>
            <person name="Pangilinan J."/>
            <person name="Riley R."/>
            <person name="LaButti K."/>
            <person name="Andreopoulos B."/>
            <person name="Lipzen A."/>
            <person name="Chen C."/>
            <person name="Yan M."/>
            <person name="Daum C."/>
            <person name="Ng V."/>
            <person name="Clum A."/>
            <person name="Steindorff A."/>
            <person name="Ohm R.A."/>
            <person name="Martin F."/>
            <person name="Silar P."/>
            <person name="Natvig D.O."/>
            <person name="Lalanne C."/>
            <person name="Gautier V."/>
            <person name="Ament-Velasquez S.L."/>
            <person name="Kruys A."/>
            <person name="Hutchinson M.I."/>
            <person name="Powell A.J."/>
            <person name="Barry K."/>
            <person name="Miller A.N."/>
            <person name="Grigoriev I.V."/>
            <person name="Debuchy R."/>
            <person name="Gladieux P."/>
            <person name="Hiltunen Thoren M."/>
            <person name="Johannesson H."/>
        </authorList>
    </citation>
    <scope>NUCLEOTIDE SEQUENCE</scope>
    <source>
        <strain evidence="2">CBS 560.94</strain>
    </source>
</reference>
<gene>
    <name evidence="2" type="ORF">B0H65DRAFT_249998</name>
</gene>
<accession>A0AAE0JAI4</accession>
<feature type="signal peptide" evidence="1">
    <location>
        <begin position="1"/>
        <end position="20"/>
    </location>
</feature>
<dbReference type="GeneID" id="87859599"/>
<keyword evidence="1" id="KW-0732">Signal</keyword>
<feature type="chain" id="PRO_5042058941" description="Secreted protein" evidence="1">
    <location>
        <begin position="21"/>
        <end position="159"/>
    </location>
</feature>
<comment type="caution">
    <text evidence="2">The sequence shown here is derived from an EMBL/GenBank/DDBJ whole genome shotgun (WGS) entry which is preliminary data.</text>
</comment>
<dbReference type="Proteomes" id="UP001278500">
    <property type="component" value="Unassembled WGS sequence"/>
</dbReference>
<proteinExistence type="predicted"/>
<evidence type="ECO:0000313" key="2">
    <source>
        <dbReference type="EMBL" id="KAK3340119.1"/>
    </source>
</evidence>
<protein>
    <recommendedName>
        <fullName evidence="4">Secreted protein</fullName>
    </recommendedName>
</protein>
<dbReference type="RefSeq" id="XP_062679061.1">
    <property type="nucleotide sequence ID" value="XM_062822445.1"/>
</dbReference>
<evidence type="ECO:0000256" key="1">
    <source>
        <dbReference type="SAM" id="SignalP"/>
    </source>
</evidence>
<organism evidence="2 3">
    <name type="scientific">Neurospora tetraspora</name>
    <dbReference type="NCBI Taxonomy" id="94610"/>
    <lineage>
        <taxon>Eukaryota</taxon>
        <taxon>Fungi</taxon>
        <taxon>Dikarya</taxon>
        <taxon>Ascomycota</taxon>
        <taxon>Pezizomycotina</taxon>
        <taxon>Sordariomycetes</taxon>
        <taxon>Sordariomycetidae</taxon>
        <taxon>Sordariales</taxon>
        <taxon>Sordariaceae</taxon>
        <taxon>Neurospora</taxon>
    </lineage>
</organism>
<reference evidence="2" key="2">
    <citation type="submission" date="2023-06" db="EMBL/GenBank/DDBJ databases">
        <authorList>
            <consortium name="Lawrence Berkeley National Laboratory"/>
            <person name="Haridas S."/>
            <person name="Hensen N."/>
            <person name="Bonometti L."/>
            <person name="Westerberg I."/>
            <person name="Brannstrom I.O."/>
            <person name="Guillou S."/>
            <person name="Cros-Aarteil S."/>
            <person name="Calhoun S."/>
            <person name="Kuo A."/>
            <person name="Mondo S."/>
            <person name="Pangilinan J."/>
            <person name="Riley R."/>
            <person name="Labutti K."/>
            <person name="Andreopoulos B."/>
            <person name="Lipzen A."/>
            <person name="Chen C."/>
            <person name="Yanf M."/>
            <person name="Daum C."/>
            <person name="Ng V."/>
            <person name="Clum A."/>
            <person name="Steindorff A."/>
            <person name="Ohm R."/>
            <person name="Martin F."/>
            <person name="Silar P."/>
            <person name="Natvig D."/>
            <person name="Lalanne C."/>
            <person name="Gautier V."/>
            <person name="Ament-Velasquez S.L."/>
            <person name="Kruys A."/>
            <person name="Hutchinson M.I."/>
            <person name="Powell A.J."/>
            <person name="Barry K."/>
            <person name="Miller A.N."/>
            <person name="Grigoriev I.V."/>
            <person name="Debuchy R."/>
            <person name="Gladieux P."/>
            <person name="Thoren M.H."/>
            <person name="Johannesson H."/>
        </authorList>
    </citation>
    <scope>NUCLEOTIDE SEQUENCE</scope>
    <source>
        <strain evidence="2">CBS 560.94</strain>
    </source>
</reference>
<dbReference type="AlphaFoldDB" id="A0AAE0JAI4"/>
<sequence>MTTFQIKLATCLFFSCHVSSFCFPIHHDLCGHNLPYKQYHTTRLMYGNRTRRSCLDVRRRRGMIGKMLDWRLVWLKRKRRARCKRVTIDGDGQHECKFVMTDGSVLREGSALRCVLKFMLVPSFRAVRCSYSLVVMLTKRTSNIGTELRWVRVARTIEI</sequence>
<evidence type="ECO:0000313" key="3">
    <source>
        <dbReference type="Proteomes" id="UP001278500"/>
    </source>
</evidence>
<name>A0AAE0JAI4_9PEZI</name>